<comment type="caution">
    <text evidence="7">The sequence shown here is derived from an EMBL/GenBank/DDBJ whole genome shotgun (WGS) entry which is preliminary data.</text>
</comment>
<dbReference type="OMA" id="FTIKFAG"/>
<reference evidence="8" key="1">
    <citation type="journal article" date="2015" name="Genome Announc.">
        <title>Draft whole-genome sequence of the biocontrol agent Trichoderma harzianum T6776.</title>
        <authorList>
            <person name="Baroncelli R."/>
            <person name="Piaggeschi G."/>
            <person name="Fiorini L."/>
            <person name="Bertolini E."/>
            <person name="Zapparata A."/>
            <person name="Pe M.E."/>
            <person name="Sarrocco S."/>
            <person name="Vannacci G."/>
        </authorList>
    </citation>
    <scope>NUCLEOTIDE SEQUENCE [LARGE SCALE GENOMIC DNA]</scope>
    <source>
        <strain evidence="8">T6776</strain>
    </source>
</reference>
<dbReference type="Proteomes" id="UP000034112">
    <property type="component" value="Unassembled WGS sequence"/>
</dbReference>
<dbReference type="AlphaFoldDB" id="A0A0F9XMM2"/>
<evidence type="ECO:0000256" key="2">
    <source>
        <dbReference type="ARBA" id="ARBA00022692"/>
    </source>
</evidence>
<evidence type="ECO:0000313" key="8">
    <source>
        <dbReference type="Proteomes" id="UP000034112"/>
    </source>
</evidence>
<dbReference type="GO" id="GO:0005506">
    <property type="term" value="F:iron ion binding"/>
    <property type="evidence" value="ECO:0007669"/>
    <property type="project" value="InterPro"/>
</dbReference>
<name>A0A0F9XMM2_TRIHA</name>
<proteinExistence type="predicted"/>
<dbReference type="InterPro" id="IPR050307">
    <property type="entry name" value="Sterol_Desaturase_Related"/>
</dbReference>
<dbReference type="EMBL" id="JOKZ01000040">
    <property type="protein sequence ID" value="KKP05795.1"/>
    <property type="molecule type" value="Genomic_DNA"/>
</dbReference>
<dbReference type="Pfam" id="PF04116">
    <property type="entry name" value="FA_hydroxylase"/>
    <property type="match status" value="1"/>
</dbReference>
<evidence type="ECO:0000256" key="1">
    <source>
        <dbReference type="ARBA" id="ARBA00004370"/>
    </source>
</evidence>
<accession>A0A0F9XMM2</accession>
<dbReference type="InterPro" id="IPR006694">
    <property type="entry name" value="Fatty_acid_hydroxylase"/>
</dbReference>
<evidence type="ECO:0000256" key="4">
    <source>
        <dbReference type="ARBA" id="ARBA00023136"/>
    </source>
</evidence>
<feature type="transmembrane region" description="Helical" evidence="5">
    <location>
        <begin position="72"/>
        <end position="98"/>
    </location>
</feature>
<gene>
    <name evidence="7" type="ORF">THAR02_02079</name>
</gene>
<dbReference type="GO" id="GO:0016020">
    <property type="term" value="C:membrane"/>
    <property type="evidence" value="ECO:0007669"/>
    <property type="project" value="UniProtKB-SubCell"/>
</dbReference>
<keyword evidence="2 5" id="KW-0812">Transmembrane</keyword>
<dbReference type="GO" id="GO:0008610">
    <property type="term" value="P:lipid biosynthetic process"/>
    <property type="evidence" value="ECO:0007669"/>
    <property type="project" value="InterPro"/>
</dbReference>
<evidence type="ECO:0000256" key="3">
    <source>
        <dbReference type="ARBA" id="ARBA00022989"/>
    </source>
</evidence>
<evidence type="ECO:0000256" key="5">
    <source>
        <dbReference type="SAM" id="Phobius"/>
    </source>
</evidence>
<feature type="domain" description="Fatty acid hydroxylase" evidence="6">
    <location>
        <begin position="125"/>
        <end position="249"/>
    </location>
</feature>
<feature type="transmembrane region" description="Helical" evidence="5">
    <location>
        <begin position="26"/>
        <end position="51"/>
    </location>
</feature>
<evidence type="ECO:0000259" key="6">
    <source>
        <dbReference type="Pfam" id="PF04116"/>
    </source>
</evidence>
<feature type="transmembrane region" description="Helical" evidence="5">
    <location>
        <begin position="191"/>
        <end position="212"/>
    </location>
</feature>
<keyword evidence="4 5" id="KW-0472">Membrane</keyword>
<comment type="subcellular location">
    <subcellularLocation>
        <location evidence="1">Membrane</location>
    </subcellularLocation>
</comment>
<protein>
    <submittedName>
        <fullName evidence="7">Oxidoreductase</fullName>
    </submittedName>
</protein>
<dbReference type="PANTHER" id="PTHR11863">
    <property type="entry name" value="STEROL DESATURASE"/>
    <property type="match status" value="1"/>
</dbReference>
<evidence type="ECO:0000313" key="7">
    <source>
        <dbReference type="EMBL" id="KKP05795.1"/>
    </source>
</evidence>
<sequence>MDAIRMEANDLWNHVVATYDPFTIKFAGITAVSLFSWWIPCIGFTCLEYMAPSFSEKHKMQPTSKKVKPKDVLRAAGMALCNDLLSIPMYMALSYAFAGKNHKAVVGVVPDLPTPTEFVLGFVQNLILRETFNYYWHRLAHWKPLYKRFHKVHHEFTAPVAFASKYAHPLEYLTVDSLPVLLPPLILKTHIVTTWAFMYLVLFSSTVIHSGYDFFYEAAYMHDRHHEGAANVYYGSWGQLGMLDWIHGTVEKDRKRRRTKAE</sequence>
<dbReference type="OrthoDB" id="408954at2759"/>
<dbReference type="GO" id="GO:0016491">
    <property type="term" value="F:oxidoreductase activity"/>
    <property type="evidence" value="ECO:0007669"/>
    <property type="project" value="InterPro"/>
</dbReference>
<keyword evidence="3 5" id="KW-1133">Transmembrane helix</keyword>
<organism evidence="7 8">
    <name type="scientific">Trichoderma harzianum</name>
    <name type="common">Hypocrea lixii</name>
    <dbReference type="NCBI Taxonomy" id="5544"/>
    <lineage>
        <taxon>Eukaryota</taxon>
        <taxon>Fungi</taxon>
        <taxon>Dikarya</taxon>
        <taxon>Ascomycota</taxon>
        <taxon>Pezizomycotina</taxon>
        <taxon>Sordariomycetes</taxon>
        <taxon>Hypocreomycetidae</taxon>
        <taxon>Hypocreales</taxon>
        <taxon>Hypocreaceae</taxon>
        <taxon>Trichoderma</taxon>
    </lineage>
</organism>